<dbReference type="Pfam" id="PF07786">
    <property type="entry name" value="HGSNAT_cat"/>
    <property type="match status" value="1"/>
</dbReference>
<evidence type="ECO:0000313" key="3">
    <source>
        <dbReference type="EMBL" id="AGY58895.1"/>
    </source>
</evidence>
<feature type="domain" description="Heparan-alpha-glucosaminide N-acetyltransferase catalytic" evidence="2">
    <location>
        <begin position="20"/>
        <end position="230"/>
    </location>
</feature>
<dbReference type="eggNOG" id="COG3503">
    <property type="taxonomic scope" value="Bacteria"/>
</dbReference>
<organism evidence="3 4">
    <name type="scientific">Gloeobacter kilaueensis (strain ATCC BAA-2537 / CCAP 1431/1 / ULC 316 / JS1)</name>
    <dbReference type="NCBI Taxonomy" id="1183438"/>
    <lineage>
        <taxon>Bacteria</taxon>
        <taxon>Bacillati</taxon>
        <taxon>Cyanobacteriota</taxon>
        <taxon>Cyanophyceae</taxon>
        <taxon>Gloeobacterales</taxon>
        <taxon>Gloeobacteraceae</taxon>
        <taxon>Gloeobacter</taxon>
    </lineage>
</organism>
<feature type="transmembrane region" description="Helical" evidence="1">
    <location>
        <begin position="135"/>
        <end position="168"/>
    </location>
</feature>
<keyword evidence="1" id="KW-0472">Membrane</keyword>
<feature type="transmembrane region" description="Helical" evidence="1">
    <location>
        <begin position="70"/>
        <end position="90"/>
    </location>
</feature>
<dbReference type="PANTHER" id="PTHR40407:SF1">
    <property type="entry name" value="HEPARAN-ALPHA-GLUCOSAMINIDE N-ACETYLTRANSFERASE CATALYTIC DOMAIN-CONTAINING PROTEIN"/>
    <property type="match status" value="1"/>
</dbReference>
<feature type="transmembrane region" description="Helical" evidence="1">
    <location>
        <begin position="286"/>
        <end position="304"/>
    </location>
</feature>
<feature type="transmembrane region" description="Helical" evidence="1">
    <location>
        <begin position="102"/>
        <end position="123"/>
    </location>
</feature>
<evidence type="ECO:0000259" key="2">
    <source>
        <dbReference type="Pfam" id="PF07786"/>
    </source>
</evidence>
<dbReference type="HOGENOM" id="CLU_054519_0_0_3"/>
<accession>U5QML6</accession>
<feature type="transmembrane region" description="Helical" evidence="1">
    <location>
        <begin position="324"/>
        <end position="345"/>
    </location>
</feature>
<protein>
    <recommendedName>
        <fullName evidence="2">Heparan-alpha-glucosaminide N-acetyltransferase catalytic domain-containing protein</fullName>
    </recommendedName>
</protein>
<dbReference type="RefSeq" id="WP_023174097.1">
    <property type="nucleotide sequence ID" value="NC_022600.1"/>
</dbReference>
<name>U5QML6_GLOK1</name>
<dbReference type="OrthoDB" id="508112at2"/>
<keyword evidence="4" id="KW-1185">Reference proteome</keyword>
<gene>
    <name evidence="3" type="ORF">GKIL_2649</name>
</gene>
<evidence type="ECO:0000313" key="4">
    <source>
        <dbReference type="Proteomes" id="UP000017396"/>
    </source>
</evidence>
<dbReference type="AlphaFoldDB" id="U5QML6"/>
<feature type="transmembrane region" description="Helical" evidence="1">
    <location>
        <begin position="205"/>
        <end position="224"/>
    </location>
</feature>
<reference evidence="3 4" key="1">
    <citation type="journal article" date="2013" name="PLoS ONE">
        <title>Cultivation and Complete Genome Sequencing of Gloeobacter kilaueensis sp. nov., from a Lava Cave in Kilauea Caldera, Hawai'i.</title>
        <authorList>
            <person name="Saw J.H."/>
            <person name="Schatz M."/>
            <person name="Brown M.V."/>
            <person name="Kunkel D.D."/>
            <person name="Foster J.S."/>
            <person name="Shick H."/>
            <person name="Christensen S."/>
            <person name="Hou S."/>
            <person name="Wan X."/>
            <person name="Donachie S.P."/>
        </authorList>
    </citation>
    <scope>NUCLEOTIDE SEQUENCE [LARGE SCALE GENOMIC DNA]</scope>
    <source>
        <strain evidence="4">JS</strain>
    </source>
</reference>
<dbReference type="STRING" id="1183438.GKIL_2649"/>
<proteinExistence type="predicted"/>
<keyword evidence="1" id="KW-0812">Transmembrane</keyword>
<sequence length="403" mass="45075">MDQVFTQQAPGAQPPTVRPRLASIDYLRGIVMVVMALDHTRDYFSNARADLMNTATLLSQGDAALFLTRWITHFCAPVFVFLAGTSAYLACKRGKTRAQTAAFLATRGVWLVVLELTLVHFGWEFDFDFHFEVLQVIWAIGCSMIVLAGLVFLPLWAIAAFGLALICGHNLFDAVRPESLGPWGGLWTVLHRPGLIQPVPGVRAFVAYPLVPWIGVMATGYVFGQVMLLENALRRRWLLVLGSALTAAFVVLRATNLYGDPHPWTLQKDWLWTIFSFLNCEKYPPSLLYLLMTLGPALLLLALLEKETSPVSRVFVLFGRVPLFYYLLHLPLIHGLSLAVAVARYGPRALSFGEQGNSVPTDAGFALPVVYLIWLGIVLLLFPLCAWFADIKRRRRDPWLSYL</sequence>
<feature type="transmembrane region" description="Helical" evidence="1">
    <location>
        <begin position="365"/>
        <end position="389"/>
    </location>
</feature>
<dbReference type="InterPro" id="IPR012429">
    <property type="entry name" value="HGSNAT_cat"/>
</dbReference>
<keyword evidence="1" id="KW-1133">Transmembrane helix</keyword>
<dbReference type="KEGG" id="glj:GKIL_2649"/>
<dbReference type="PANTHER" id="PTHR40407">
    <property type="entry name" value="MEMBRANE PROTEIN-LIKE PROTEIN"/>
    <property type="match status" value="1"/>
</dbReference>
<dbReference type="EMBL" id="CP003587">
    <property type="protein sequence ID" value="AGY58895.1"/>
    <property type="molecule type" value="Genomic_DNA"/>
</dbReference>
<dbReference type="PATRIC" id="fig|1183438.3.peg.2607"/>
<dbReference type="Proteomes" id="UP000017396">
    <property type="component" value="Chromosome"/>
</dbReference>
<feature type="transmembrane region" description="Helical" evidence="1">
    <location>
        <begin position="236"/>
        <end position="255"/>
    </location>
</feature>
<evidence type="ECO:0000256" key="1">
    <source>
        <dbReference type="SAM" id="Phobius"/>
    </source>
</evidence>